<dbReference type="Proteomes" id="UP000242951">
    <property type="component" value="Unassembled WGS sequence"/>
</dbReference>
<comment type="caution">
    <text evidence="1">The sequence shown here is derived from an EMBL/GenBank/DDBJ whole genome shotgun (WGS) entry which is preliminary data.</text>
</comment>
<name>A0ABR5HJT3_9BURK</name>
<sequence length="75" mass="8101">MRTCVPEVSSPFVPVVQEPATDGKAMFARRPSITVVLHVRLPNGVEFDVADVTIDELTTVVQMLGRMPCSGSTTI</sequence>
<keyword evidence="2" id="KW-1185">Reference proteome</keyword>
<dbReference type="EMBL" id="LELG01000498">
    <property type="protein sequence ID" value="KMQ72774.1"/>
    <property type="molecule type" value="Genomic_DNA"/>
</dbReference>
<accession>A0ABR5HJT3</accession>
<reference evidence="1 2" key="1">
    <citation type="submission" date="2015-06" db="EMBL/GenBank/DDBJ databases">
        <title>Comparative genomics of Burkholderia leaf nodule symbionts.</title>
        <authorList>
            <person name="Carlier A."/>
            <person name="Eberl L."/>
            <person name="Pinto-Carbo M."/>
        </authorList>
    </citation>
    <scope>NUCLEOTIDE SEQUENCE [LARGE SCALE GENOMIC DNA]</scope>
    <source>
        <strain evidence="1 2">UZHbot3</strain>
    </source>
</reference>
<protein>
    <submittedName>
        <fullName evidence="1">Uncharacterized protein</fullName>
    </submittedName>
</protein>
<proteinExistence type="predicted"/>
<evidence type="ECO:0000313" key="1">
    <source>
        <dbReference type="EMBL" id="KMQ72774.1"/>
    </source>
</evidence>
<organism evidence="1 2">
    <name type="scientific">Candidatus Burkholderia pumila</name>
    <dbReference type="NCBI Taxonomy" id="1090375"/>
    <lineage>
        <taxon>Bacteria</taxon>
        <taxon>Pseudomonadati</taxon>
        <taxon>Pseudomonadota</taxon>
        <taxon>Betaproteobacteria</taxon>
        <taxon>Burkholderiales</taxon>
        <taxon>Burkholderiaceae</taxon>
        <taxon>Burkholderia</taxon>
    </lineage>
</organism>
<gene>
    <name evidence="1" type="ORF">BPMI_00581c</name>
</gene>
<evidence type="ECO:0000313" key="2">
    <source>
        <dbReference type="Proteomes" id="UP000242951"/>
    </source>
</evidence>